<dbReference type="NCBIfam" id="NF004005">
    <property type="entry name" value="PRK05476.2-3"/>
    <property type="match status" value="1"/>
</dbReference>
<keyword evidence="3 5" id="KW-0378">Hydrolase</keyword>
<comment type="function">
    <text evidence="5">May play a key role in the regulation of the intracellular concentration of adenosylhomocysteine.</text>
</comment>
<dbReference type="PANTHER" id="PTHR23420:SF0">
    <property type="entry name" value="ADENOSYLHOMOCYSTEINASE"/>
    <property type="match status" value="1"/>
</dbReference>
<dbReference type="RefSeq" id="WP_304542328.1">
    <property type="nucleotide sequence ID" value="NZ_JARPTC010000011.1"/>
</dbReference>
<feature type="binding site" evidence="5">
    <location>
        <position position="180"/>
    </location>
    <ligand>
        <name>substrate</name>
    </ligand>
</feature>
<feature type="binding site" evidence="5">
    <location>
        <position position="185"/>
    </location>
    <ligand>
        <name>NAD(+)</name>
        <dbReference type="ChEBI" id="CHEBI:57540"/>
    </ligand>
</feature>
<feature type="binding site" evidence="5">
    <location>
        <position position="125"/>
    </location>
    <ligand>
        <name>substrate</name>
    </ligand>
</feature>
<evidence type="ECO:0000256" key="7">
    <source>
        <dbReference type="RuleBase" id="RU000548"/>
    </source>
</evidence>
<evidence type="ECO:0000256" key="3">
    <source>
        <dbReference type="ARBA" id="ARBA00022801"/>
    </source>
</evidence>
<dbReference type="Gene3D" id="3.40.50.720">
    <property type="entry name" value="NAD(P)-binding Rossmann-like Domain"/>
    <property type="match status" value="1"/>
</dbReference>
<dbReference type="GO" id="GO:0005829">
    <property type="term" value="C:cytosol"/>
    <property type="evidence" value="ECO:0007669"/>
    <property type="project" value="TreeGrafter"/>
</dbReference>
<dbReference type="InterPro" id="IPR036291">
    <property type="entry name" value="NAD(P)-bd_dom_sf"/>
</dbReference>
<feature type="binding site" evidence="5 6">
    <location>
        <position position="340"/>
    </location>
    <ligand>
        <name>NAD(+)</name>
        <dbReference type="ChEBI" id="CHEBI:57540"/>
    </ligand>
</feature>
<dbReference type="SMART" id="SM00997">
    <property type="entry name" value="AdoHcyase_NAD"/>
    <property type="match status" value="1"/>
</dbReference>
<dbReference type="Proteomes" id="UP001172911">
    <property type="component" value="Unassembled WGS sequence"/>
</dbReference>
<keyword evidence="4 5" id="KW-0520">NAD</keyword>
<keyword evidence="2 5" id="KW-0554">One-carbon metabolism</keyword>
<comment type="caution">
    <text evidence="5">Lacks conserved residue(s) required for the propagation of feature annotation.</text>
</comment>
<comment type="pathway">
    <text evidence="5 7">Amino-acid biosynthesis; L-homocysteine biosynthesis; L-homocysteine from S-adenosyl-L-homocysteine: step 1/1.</text>
</comment>
<evidence type="ECO:0000256" key="1">
    <source>
        <dbReference type="ARBA" id="ARBA00007122"/>
    </source>
</evidence>
<dbReference type="EC" id="3.13.2.1" evidence="5"/>
<dbReference type="PROSITE" id="PS00738">
    <property type="entry name" value="ADOHCYASE_1"/>
    <property type="match status" value="1"/>
</dbReference>
<sequence>MPDYIVRDINLAPSGRLKIDWVRQHMPVLNAIREEFEATQPFQGIRVAVCIHLEAKTAYLAEVLKAGGAQVSIAGSNPLSTQDDVAAALAVAGLNVYSWYNATDEEYKDHLLNMIDDGPDIVIDDGGDVVQLLHTERTDLAEKVLGGCEETTTGVLRLRALERQGGLKFPMIAVNDAYCKYLFDNRYGTGESVWSGIMRTTNLICAGKTVVVAGYGWCGKGIAMRAKGMGAKVIVTEVDPVKAIEAYMDGFHPMHSLEAAKLGDIFITVTGCKDVFSGKHYQVMKDGAILCNAGHFDVEVNKPDLEAMSTGHRTVRKDIVEYALKDGRKLYLLAEGRLVNLAAGDGHPAEIMDMSFALQALSARYVLEKSKELGKKVYVVPKEIDDRVATLKLKSLGVAMDVLTPEQEAYINNWNHNT</sequence>
<proteinExistence type="inferred from homology"/>
<dbReference type="SUPFAM" id="SSF51735">
    <property type="entry name" value="NAD(P)-binding Rossmann-fold domains"/>
    <property type="match status" value="1"/>
</dbReference>
<evidence type="ECO:0000256" key="4">
    <source>
        <dbReference type="ARBA" id="ARBA00023027"/>
    </source>
</evidence>
<feature type="binding site" evidence="5">
    <location>
        <position position="150"/>
    </location>
    <ligand>
        <name>substrate</name>
    </ligand>
</feature>
<evidence type="ECO:0000313" key="11">
    <source>
        <dbReference type="Proteomes" id="UP001172911"/>
    </source>
</evidence>
<reference evidence="10" key="2">
    <citation type="submission" date="2023-03" db="EMBL/GenBank/DDBJ databases">
        <authorList>
            <person name="Zhang Z."/>
        </authorList>
    </citation>
    <scope>NUCLEOTIDE SEQUENCE</scope>
    <source>
        <strain evidence="10">DSA</strain>
    </source>
</reference>
<dbReference type="PIRSF" id="PIRSF001109">
    <property type="entry name" value="Ad_hcy_hydrolase"/>
    <property type="match status" value="1"/>
</dbReference>
<dbReference type="SMART" id="SM00996">
    <property type="entry name" value="AdoHcyase"/>
    <property type="match status" value="1"/>
</dbReference>
<evidence type="ECO:0000256" key="6">
    <source>
        <dbReference type="PIRSR" id="PIRSR001109-2"/>
    </source>
</evidence>
<comment type="cofactor">
    <cofactor evidence="5 6 7">
        <name>NAD(+)</name>
        <dbReference type="ChEBI" id="CHEBI:57540"/>
    </cofactor>
    <text evidence="5 6 7">Binds 1 NAD(+) per subunit.</text>
</comment>
<comment type="catalytic activity">
    <reaction evidence="5 7">
        <text>S-adenosyl-L-homocysteine + H2O = L-homocysteine + adenosine</text>
        <dbReference type="Rhea" id="RHEA:21708"/>
        <dbReference type="ChEBI" id="CHEBI:15377"/>
        <dbReference type="ChEBI" id="CHEBI:16335"/>
        <dbReference type="ChEBI" id="CHEBI:57856"/>
        <dbReference type="ChEBI" id="CHEBI:58199"/>
        <dbReference type="EC" id="3.13.2.1"/>
    </reaction>
</comment>
<evidence type="ECO:0000313" key="10">
    <source>
        <dbReference type="EMBL" id="MDO7787184.1"/>
    </source>
</evidence>
<evidence type="ECO:0000256" key="5">
    <source>
        <dbReference type="HAMAP-Rule" id="MF_00563"/>
    </source>
</evidence>
<dbReference type="GO" id="GO:0033353">
    <property type="term" value="P:S-adenosylmethionine cycle"/>
    <property type="evidence" value="ECO:0007669"/>
    <property type="project" value="TreeGrafter"/>
</dbReference>
<dbReference type="GO" id="GO:0004013">
    <property type="term" value="F:adenosylhomocysteinase activity"/>
    <property type="evidence" value="ECO:0007669"/>
    <property type="project" value="UniProtKB-UniRule"/>
</dbReference>
<evidence type="ECO:0000259" key="9">
    <source>
        <dbReference type="SMART" id="SM00997"/>
    </source>
</evidence>
<dbReference type="GO" id="GO:0071269">
    <property type="term" value="P:L-homocysteine biosynthetic process"/>
    <property type="evidence" value="ECO:0007669"/>
    <property type="project" value="UniProtKB-UniRule"/>
</dbReference>
<keyword evidence="5" id="KW-0963">Cytoplasm</keyword>
<dbReference type="FunFam" id="3.40.50.720:FF:000004">
    <property type="entry name" value="Adenosylhomocysteinase"/>
    <property type="match status" value="1"/>
</dbReference>
<reference evidence="10" key="1">
    <citation type="journal article" date="2023" name="J. Hazard. Mater.">
        <title>Anaerobic biodegradation of pyrene and benzo[a]pyrene by a new sulfate-reducing Desulforamulus aquiferis strain DSA.</title>
        <authorList>
            <person name="Zhang Z."/>
            <person name="Sun J."/>
            <person name="Gong X."/>
            <person name="Wang C."/>
            <person name="Wang H."/>
        </authorList>
    </citation>
    <scope>NUCLEOTIDE SEQUENCE</scope>
    <source>
        <strain evidence="10">DSA</strain>
    </source>
</reference>
<feature type="binding site" evidence="5 6">
    <location>
        <begin position="293"/>
        <end position="295"/>
    </location>
    <ligand>
        <name>NAD(+)</name>
        <dbReference type="ChEBI" id="CHEBI:57540"/>
    </ligand>
</feature>
<dbReference type="PROSITE" id="PS00739">
    <property type="entry name" value="ADOHCYASE_2"/>
    <property type="match status" value="1"/>
</dbReference>
<evidence type="ECO:0000256" key="2">
    <source>
        <dbReference type="ARBA" id="ARBA00022563"/>
    </source>
</evidence>
<dbReference type="SUPFAM" id="SSF52283">
    <property type="entry name" value="Formate/glycerate dehydrogenase catalytic domain-like"/>
    <property type="match status" value="1"/>
</dbReference>
<keyword evidence="11" id="KW-1185">Reference proteome</keyword>
<accession>A0AAW7ZDE6</accession>
<dbReference type="InterPro" id="IPR042172">
    <property type="entry name" value="Adenosylhomocyst_ase-like_sf"/>
</dbReference>
<name>A0AAW7ZDE6_9FIRM</name>
<feature type="binding site" evidence="5 6">
    <location>
        <begin position="151"/>
        <end position="153"/>
    </location>
    <ligand>
        <name>NAD(+)</name>
        <dbReference type="ChEBI" id="CHEBI:57540"/>
    </ligand>
</feature>
<comment type="caution">
    <text evidence="10">The sequence shown here is derived from an EMBL/GenBank/DDBJ whole genome shotgun (WGS) entry which is preliminary data.</text>
</comment>
<dbReference type="InterPro" id="IPR015878">
    <property type="entry name" value="Ado_hCys_hydrolase_NAD-bd"/>
</dbReference>
<dbReference type="InterPro" id="IPR000043">
    <property type="entry name" value="Adenosylhomocysteinase-like"/>
</dbReference>
<dbReference type="Pfam" id="PF00670">
    <property type="entry name" value="AdoHcyase_NAD"/>
    <property type="match status" value="1"/>
</dbReference>
<dbReference type="GO" id="GO:0006730">
    <property type="term" value="P:one-carbon metabolic process"/>
    <property type="evidence" value="ECO:0007669"/>
    <property type="project" value="UniProtKB-UniRule"/>
</dbReference>
<feature type="binding site" evidence="5">
    <location>
        <begin position="214"/>
        <end position="219"/>
    </location>
    <ligand>
        <name>NAD(+)</name>
        <dbReference type="ChEBI" id="CHEBI:57540"/>
    </ligand>
</feature>
<feature type="binding site" evidence="5 6">
    <location>
        <position position="237"/>
    </location>
    <ligand>
        <name>NAD(+)</name>
        <dbReference type="ChEBI" id="CHEBI:57540"/>
    </ligand>
</feature>
<dbReference type="AlphaFoldDB" id="A0AAW7ZDE6"/>
<dbReference type="Pfam" id="PF05221">
    <property type="entry name" value="AdoHcyase"/>
    <property type="match status" value="2"/>
</dbReference>
<dbReference type="EMBL" id="JARPTC010000011">
    <property type="protein sequence ID" value="MDO7787184.1"/>
    <property type="molecule type" value="Genomic_DNA"/>
</dbReference>
<dbReference type="CDD" id="cd00401">
    <property type="entry name" value="SAHH"/>
    <property type="match status" value="1"/>
</dbReference>
<dbReference type="PANTHER" id="PTHR23420">
    <property type="entry name" value="ADENOSYLHOMOCYSTEINASE"/>
    <property type="match status" value="1"/>
</dbReference>
<dbReference type="HAMAP" id="MF_00563">
    <property type="entry name" value="AdoHcyase"/>
    <property type="match status" value="1"/>
</dbReference>
<comment type="subcellular location">
    <subcellularLocation>
        <location evidence="5">Cytoplasm</location>
    </subcellularLocation>
</comment>
<feature type="binding site" evidence="5">
    <location>
        <position position="184"/>
    </location>
    <ligand>
        <name>substrate</name>
    </ligand>
</feature>
<evidence type="ECO:0000256" key="8">
    <source>
        <dbReference type="RuleBase" id="RU004166"/>
    </source>
</evidence>
<gene>
    <name evidence="5" type="primary">ahcY</name>
    <name evidence="10" type="ORF">P6N53_08130</name>
</gene>
<dbReference type="Gene3D" id="3.40.50.1480">
    <property type="entry name" value="Adenosylhomocysteinase-like"/>
    <property type="match status" value="1"/>
</dbReference>
<organism evidence="10 11">
    <name type="scientific">Desulforamulus aquiferis</name>
    <dbReference type="NCBI Taxonomy" id="1397668"/>
    <lineage>
        <taxon>Bacteria</taxon>
        <taxon>Bacillati</taxon>
        <taxon>Bacillota</taxon>
        <taxon>Clostridia</taxon>
        <taxon>Eubacteriales</taxon>
        <taxon>Peptococcaceae</taxon>
        <taxon>Desulforamulus</taxon>
    </lineage>
</organism>
<dbReference type="InterPro" id="IPR020082">
    <property type="entry name" value="S-Ado-L-homoCys_hydrolase_CS"/>
</dbReference>
<feature type="binding site" evidence="6">
    <location>
        <begin position="216"/>
        <end position="221"/>
    </location>
    <ligand>
        <name>NAD(+)</name>
        <dbReference type="ChEBI" id="CHEBI:57540"/>
    </ligand>
</feature>
<dbReference type="NCBIfam" id="TIGR00936">
    <property type="entry name" value="ahcY"/>
    <property type="match status" value="1"/>
</dbReference>
<feature type="binding site" evidence="6">
    <location>
        <position position="347"/>
    </location>
    <ligand>
        <name>NAD(+)</name>
        <dbReference type="ChEBI" id="CHEBI:57540"/>
    </ligand>
</feature>
<protein>
    <recommendedName>
        <fullName evidence="5">Adenosylhomocysteinase</fullName>
        <ecNumber evidence="5">3.13.2.1</ecNumber>
    </recommendedName>
    <alternativeName>
        <fullName evidence="5">S-adenosyl-L-homocysteine hydrolase</fullName>
        <shortName evidence="5">AdoHcyase</shortName>
    </alternativeName>
</protein>
<comment type="similarity">
    <text evidence="1 5 8">Belongs to the adenosylhomocysteinase family.</text>
</comment>
<feature type="domain" description="S-adenosyl-L-homocysteine hydrolase NAD binding" evidence="9">
    <location>
        <begin position="185"/>
        <end position="346"/>
    </location>
</feature>